<gene>
    <name evidence="1" type="ORF">LCGC14_1799910</name>
</gene>
<dbReference type="InterPro" id="IPR029040">
    <property type="entry name" value="RPABC4/Spt4"/>
</dbReference>
<dbReference type="EMBL" id="LAZR01017325">
    <property type="protein sequence ID" value="KKM00892.1"/>
    <property type="molecule type" value="Genomic_DNA"/>
</dbReference>
<sequence length="41" mass="4403">MKIVQASEKKSNVKRTEFRACNGCGALTSTDTCPDCGKPVK</sequence>
<dbReference type="SUPFAM" id="SSF63393">
    <property type="entry name" value="RNA polymerase subunits"/>
    <property type="match status" value="1"/>
</dbReference>
<dbReference type="AlphaFoldDB" id="A0A0F9HCP5"/>
<organism evidence="1">
    <name type="scientific">marine sediment metagenome</name>
    <dbReference type="NCBI Taxonomy" id="412755"/>
    <lineage>
        <taxon>unclassified sequences</taxon>
        <taxon>metagenomes</taxon>
        <taxon>ecological metagenomes</taxon>
    </lineage>
</organism>
<name>A0A0F9HCP5_9ZZZZ</name>
<protein>
    <submittedName>
        <fullName evidence="1">Uncharacterized protein</fullName>
    </submittedName>
</protein>
<accession>A0A0F9HCP5</accession>
<proteinExistence type="predicted"/>
<evidence type="ECO:0000313" key="1">
    <source>
        <dbReference type="EMBL" id="KKM00892.1"/>
    </source>
</evidence>
<comment type="caution">
    <text evidence="1">The sequence shown here is derived from an EMBL/GenBank/DDBJ whole genome shotgun (WGS) entry which is preliminary data.</text>
</comment>
<reference evidence="1" key="1">
    <citation type="journal article" date="2015" name="Nature">
        <title>Complex archaea that bridge the gap between prokaryotes and eukaryotes.</title>
        <authorList>
            <person name="Spang A."/>
            <person name="Saw J.H."/>
            <person name="Jorgensen S.L."/>
            <person name="Zaremba-Niedzwiedzka K."/>
            <person name="Martijn J."/>
            <person name="Lind A.E."/>
            <person name="van Eijk R."/>
            <person name="Schleper C."/>
            <person name="Guy L."/>
            <person name="Ettema T.J."/>
        </authorList>
    </citation>
    <scope>NUCLEOTIDE SEQUENCE</scope>
</reference>